<organism evidence="2 3">
    <name type="scientific">Cedecea davisae</name>
    <dbReference type="NCBI Taxonomy" id="158484"/>
    <lineage>
        <taxon>Bacteria</taxon>
        <taxon>Pseudomonadati</taxon>
        <taxon>Pseudomonadota</taxon>
        <taxon>Gammaproteobacteria</taxon>
        <taxon>Enterobacterales</taxon>
        <taxon>Enterobacteriaceae</taxon>
        <taxon>Cedecea</taxon>
    </lineage>
</organism>
<reference evidence="2 3" key="1">
    <citation type="submission" date="2021-04" db="EMBL/GenBank/DDBJ databases">
        <authorList>
            <person name="Seiffert S.N."/>
        </authorList>
    </citation>
    <scope>NUCLEOTIDE SEQUENCE [LARGE SCALE GENOMIC DNA]</scope>
    <source>
        <strain evidence="2 3">1</strain>
    </source>
</reference>
<dbReference type="EMBL" id="JAGRYU010000030">
    <property type="protein sequence ID" value="MBU4683407.1"/>
    <property type="molecule type" value="Genomic_DNA"/>
</dbReference>
<sequence>MPNTVLEMSPLARSSHSIHIDDLPSLPPDSDKKNSPLASRLTRVNNSASELSIGVATDSESEVEFEHKQVRFLNVSEEEIPPAASEERSISWKGKVLFALSAAGTIGLVLYMISNRGSTPSGEREMIMRAYASDIPIALP</sequence>
<gene>
    <name evidence="2" type="ORF">KC222_15465</name>
</gene>
<comment type="caution">
    <text evidence="2">The sequence shown here is derived from an EMBL/GenBank/DDBJ whole genome shotgun (WGS) entry which is preliminary data.</text>
</comment>
<feature type="region of interest" description="Disordered" evidence="1">
    <location>
        <begin position="18"/>
        <end position="41"/>
    </location>
</feature>
<protein>
    <submittedName>
        <fullName evidence="2">Uncharacterized protein</fullName>
    </submittedName>
</protein>
<keyword evidence="3" id="KW-1185">Reference proteome</keyword>
<dbReference type="RefSeq" id="WP_216376426.1">
    <property type="nucleotide sequence ID" value="NZ_JAGRYT010000003.1"/>
</dbReference>
<evidence type="ECO:0000313" key="2">
    <source>
        <dbReference type="EMBL" id="MBU4683407.1"/>
    </source>
</evidence>
<reference evidence="3" key="2">
    <citation type="submission" date="2023-07" db="EMBL/GenBank/DDBJ databases">
        <title>Cedecea davisae an AmpC producer and its therapeutic implications.</title>
        <authorList>
            <person name="Notter J."/>
        </authorList>
    </citation>
    <scope>NUCLEOTIDE SEQUENCE [LARGE SCALE GENOMIC DNA]</scope>
    <source>
        <strain evidence="3">1</strain>
    </source>
</reference>
<evidence type="ECO:0000256" key="1">
    <source>
        <dbReference type="SAM" id="MobiDB-lite"/>
    </source>
</evidence>
<dbReference type="Proteomes" id="UP000686327">
    <property type="component" value="Unassembled WGS sequence"/>
</dbReference>
<accession>A0ABS6DJL5</accession>
<evidence type="ECO:0000313" key="3">
    <source>
        <dbReference type="Proteomes" id="UP000686327"/>
    </source>
</evidence>
<proteinExistence type="predicted"/>
<name>A0ABS6DJL5_9ENTR</name>